<dbReference type="Proteomes" id="UP000887576">
    <property type="component" value="Unplaced"/>
</dbReference>
<evidence type="ECO:0000313" key="2">
    <source>
        <dbReference type="WBParaSite" id="JU765_v2.g9822.t1"/>
    </source>
</evidence>
<name>A0AC34RTF9_9BILA</name>
<protein>
    <submittedName>
        <fullName evidence="2">N-acetylglucosaminylphosphatidylinositol deacetylase</fullName>
    </submittedName>
</protein>
<evidence type="ECO:0000313" key="1">
    <source>
        <dbReference type="Proteomes" id="UP000887576"/>
    </source>
</evidence>
<reference evidence="2" key="1">
    <citation type="submission" date="2022-11" db="UniProtKB">
        <authorList>
            <consortium name="WormBaseParasite"/>
        </authorList>
    </citation>
    <scope>IDENTIFICATION</scope>
</reference>
<dbReference type="WBParaSite" id="JU765_v2.g9822.t1">
    <property type="protein sequence ID" value="JU765_v2.g9822.t1"/>
    <property type="gene ID" value="JU765_v2.g9822"/>
</dbReference>
<sequence>MWYLSLIVLLILPIWWFCYNFQRKLPIKDGGRCLLIIAHPDDETMFFGPTLLKLIESNVKVFVLSITTGNFDGIGNVRKKELSNAIQMLGLSSDNLTILDMKEYSDGPNKWEIEKLSKIILQYMETLDCDAAITFDSGGISGHPNHISCFLALQFLYTNGLLPINLQVFILETVKIWRKYSSIFDLIPSFFLSTFFIVSSPKSILTIYSAMKQHYSQLVWFRFLYLIFSRYIFVNSLKRIPLHRYCTKK</sequence>
<accession>A0AC34RTF9</accession>
<organism evidence="1 2">
    <name type="scientific">Panagrolaimus sp. JU765</name>
    <dbReference type="NCBI Taxonomy" id="591449"/>
    <lineage>
        <taxon>Eukaryota</taxon>
        <taxon>Metazoa</taxon>
        <taxon>Ecdysozoa</taxon>
        <taxon>Nematoda</taxon>
        <taxon>Chromadorea</taxon>
        <taxon>Rhabditida</taxon>
        <taxon>Tylenchina</taxon>
        <taxon>Panagrolaimomorpha</taxon>
        <taxon>Panagrolaimoidea</taxon>
        <taxon>Panagrolaimidae</taxon>
        <taxon>Panagrolaimus</taxon>
    </lineage>
</organism>
<proteinExistence type="predicted"/>